<proteinExistence type="predicted"/>
<protein>
    <submittedName>
        <fullName evidence="2">Uncharacterized protein</fullName>
    </submittedName>
</protein>
<sequence length="159" mass="17878">MGTSVHWRSLQHQEQLEDTRELQTLASHQEAFVGVLGSLCRQFQRRLPLRAINLNLHAGPSWKHLETPEPGLQLTQLRVFGCQVPESRSPAKVVPSGWWRPRKQALSDAKPSYPRMSVLPHALPGGSPQESSVPRVTANKDLTNKGPETACSRHMWTHQ</sequence>
<evidence type="ECO:0000256" key="1">
    <source>
        <dbReference type="SAM" id="MobiDB-lite"/>
    </source>
</evidence>
<dbReference type="EMBL" id="JASSZA010000006">
    <property type="protein sequence ID" value="KAK2108615.1"/>
    <property type="molecule type" value="Genomic_DNA"/>
</dbReference>
<gene>
    <name evidence="2" type="ORF">P7K49_013780</name>
</gene>
<evidence type="ECO:0000313" key="3">
    <source>
        <dbReference type="Proteomes" id="UP001266305"/>
    </source>
</evidence>
<evidence type="ECO:0000313" key="2">
    <source>
        <dbReference type="EMBL" id="KAK2108615.1"/>
    </source>
</evidence>
<keyword evidence="3" id="KW-1185">Reference proteome</keyword>
<dbReference type="Proteomes" id="UP001266305">
    <property type="component" value="Unassembled WGS sequence"/>
</dbReference>
<dbReference type="InterPro" id="IPR009932">
    <property type="entry name" value="RCS1"/>
</dbReference>
<comment type="caution">
    <text evidence="2">The sequence shown here is derived from an EMBL/GenBank/DDBJ whole genome shotgun (WGS) entry which is preliminary data.</text>
</comment>
<reference evidence="2 3" key="1">
    <citation type="submission" date="2023-05" db="EMBL/GenBank/DDBJ databases">
        <title>B98-5 Cell Line De Novo Hybrid Assembly: An Optical Mapping Approach.</title>
        <authorList>
            <person name="Kananen K."/>
            <person name="Auerbach J.A."/>
            <person name="Kautto E."/>
            <person name="Blachly J.S."/>
        </authorList>
    </citation>
    <scope>NUCLEOTIDE SEQUENCE [LARGE SCALE GENOMIC DNA]</scope>
    <source>
        <strain evidence="2">B95-8</strain>
        <tissue evidence="2">Cell line</tissue>
    </source>
</reference>
<dbReference type="Pfam" id="PF07326">
    <property type="entry name" value="RCS1"/>
    <property type="match status" value="1"/>
</dbReference>
<dbReference type="PANTHER" id="PTHR35819:SF1">
    <property type="entry name" value="PROTEIN PIMREG"/>
    <property type="match status" value="1"/>
</dbReference>
<name>A0ABQ9VHN7_SAGOE</name>
<dbReference type="PANTHER" id="PTHR35819">
    <property type="entry name" value="PICALM INTERACTING MITOTIC REGULATOR PIMREG"/>
    <property type="match status" value="1"/>
</dbReference>
<organism evidence="2 3">
    <name type="scientific">Saguinus oedipus</name>
    <name type="common">Cotton-top tamarin</name>
    <name type="synonym">Oedipomidas oedipus</name>
    <dbReference type="NCBI Taxonomy" id="9490"/>
    <lineage>
        <taxon>Eukaryota</taxon>
        <taxon>Metazoa</taxon>
        <taxon>Chordata</taxon>
        <taxon>Craniata</taxon>
        <taxon>Vertebrata</taxon>
        <taxon>Euteleostomi</taxon>
        <taxon>Mammalia</taxon>
        <taxon>Eutheria</taxon>
        <taxon>Euarchontoglires</taxon>
        <taxon>Primates</taxon>
        <taxon>Haplorrhini</taxon>
        <taxon>Platyrrhini</taxon>
        <taxon>Cebidae</taxon>
        <taxon>Callitrichinae</taxon>
        <taxon>Saguinus</taxon>
    </lineage>
</organism>
<feature type="region of interest" description="Disordered" evidence="1">
    <location>
        <begin position="109"/>
        <end position="159"/>
    </location>
</feature>
<accession>A0ABQ9VHN7</accession>